<comment type="similarity">
    <text evidence="1">Belongs to the peptidase C1 family.</text>
</comment>
<dbReference type="EMBL" id="JAUIZM010000031">
    <property type="protein sequence ID" value="KAK1351564.1"/>
    <property type="molecule type" value="Genomic_DNA"/>
</dbReference>
<dbReference type="Gene3D" id="3.90.70.10">
    <property type="entry name" value="Cysteine proteinases"/>
    <property type="match status" value="1"/>
</dbReference>
<comment type="caution">
    <text evidence="3">The sequence shown here is derived from an EMBL/GenBank/DDBJ whole genome shotgun (WGS) entry which is preliminary data.</text>
</comment>
<sequence length="111" mass="12296">MDFNIKNGNHVYKLVKDVRGQCDPDLKNSKVVTINGYENVPQNDENSLKKAVAHQPVSVLIEDGERAFQLYGSGVFTGLCGTKLDHIVVAVGYGTEDGRDYWIVKNSWGPI</sequence>
<dbReference type="InterPro" id="IPR038765">
    <property type="entry name" value="Papain-like_cys_pep_sf"/>
</dbReference>
<feature type="domain" description="Peptidase C1A papain C-terminal" evidence="2">
    <location>
        <begin position="2"/>
        <end position="111"/>
    </location>
</feature>
<evidence type="ECO:0000256" key="1">
    <source>
        <dbReference type="ARBA" id="ARBA00008455"/>
    </source>
</evidence>
<dbReference type="InterPro" id="IPR000668">
    <property type="entry name" value="Peptidase_C1A_C"/>
</dbReference>
<dbReference type="SMART" id="SM00645">
    <property type="entry name" value="Pept_C1"/>
    <property type="match status" value="1"/>
</dbReference>
<name>A0AAD8GNJ8_9APIA</name>
<dbReference type="Proteomes" id="UP001237642">
    <property type="component" value="Unassembled WGS sequence"/>
</dbReference>
<dbReference type="Pfam" id="PF00112">
    <property type="entry name" value="Peptidase_C1"/>
    <property type="match status" value="1"/>
</dbReference>
<evidence type="ECO:0000313" key="4">
    <source>
        <dbReference type="Proteomes" id="UP001237642"/>
    </source>
</evidence>
<keyword evidence="4" id="KW-1185">Reference proteome</keyword>
<evidence type="ECO:0000313" key="3">
    <source>
        <dbReference type="EMBL" id="KAK1351564.1"/>
    </source>
</evidence>
<dbReference type="GO" id="GO:0008234">
    <property type="term" value="F:cysteine-type peptidase activity"/>
    <property type="evidence" value="ECO:0007669"/>
    <property type="project" value="InterPro"/>
</dbReference>
<dbReference type="SUPFAM" id="SSF54001">
    <property type="entry name" value="Cysteine proteinases"/>
    <property type="match status" value="1"/>
</dbReference>
<organism evidence="3 4">
    <name type="scientific">Heracleum sosnowskyi</name>
    <dbReference type="NCBI Taxonomy" id="360622"/>
    <lineage>
        <taxon>Eukaryota</taxon>
        <taxon>Viridiplantae</taxon>
        <taxon>Streptophyta</taxon>
        <taxon>Embryophyta</taxon>
        <taxon>Tracheophyta</taxon>
        <taxon>Spermatophyta</taxon>
        <taxon>Magnoliopsida</taxon>
        <taxon>eudicotyledons</taxon>
        <taxon>Gunneridae</taxon>
        <taxon>Pentapetalae</taxon>
        <taxon>asterids</taxon>
        <taxon>campanulids</taxon>
        <taxon>Apiales</taxon>
        <taxon>Apiaceae</taxon>
        <taxon>Apioideae</taxon>
        <taxon>apioid superclade</taxon>
        <taxon>Tordylieae</taxon>
        <taxon>Tordyliinae</taxon>
        <taxon>Heracleum</taxon>
    </lineage>
</organism>
<reference evidence="3" key="2">
    <citation type="submission" date="2023-05" db="EMBL/GenBank/DDBJ databases">
        <authorList>
            <person name="Schelkunov M.I."/>
        </authorList>
    </citation>
    <scope>NUCLEOTIDE SEQUENCE</scope>
    <source>
        <strain evidence="3">Hsosn_3</strain>
        <tissue evidence="3">Leaf</tissue>
    </source>
</reference>
<evidence type="ECO:0000259" key="2">
    <source>
        <dbReference type="SMART" id="SM00645"/>
    </source>
</evidence>
<proteinExistence type="inferred from homology"/>
<protein>
    <submittedName>
        <fullName evidence="3">Cysteine proteinase</fullName>
    </submittedName>
</protein>
<reference evidence="3" key="1">
    <citation type="submission" date="2023-02" db="EMBL/GenBank/DDBJ databases">
        <title>Genome of toxic invasive species Heracleum sosnowskyi carries increased number of genes despite the absence of recent whole-genome duplications.</title>
        <authorList>
            <person name="Schelkunov M."/>
            <person name="Shtratnikova V."/>
            <person name="Makarenko M."/>
            <person name="Klepikova A."/>
            <person name="Omelchenko D."/>
            <person name="Novikova G."/>
            <person name="Obukhova E."/>
            <person name="Bogdanov V."/>
            <person name="Penin A."/>
            <person name="Logacheva M."/>
        </authorList>
    </citation>
    <scope>NUCLEOTIDE SEQUENCE</scope>
    <source>
        <strain evidence="3">Hsosn_3</strain>
        <tissue evidence="3">Leaf</tissue>
    </source>
</reference>
<dbReference type="PANTHER" id="PTHR12411">
    <property type="entry name" value="CYSTEINE PROTEASE FAMILY C1-RELATED"/>
    <property type="match status" value="1"/>
</dbReference>
<accession>A0AAD8GNJ8</accession>
<gene>
    <name evidence="3" type="ORF">POM88_054251</name>
</gene>
<dbReference type="GO" id="GO:0006508">
    <property type="term" value="P:proteolysis"/>
    <property type="evidence" value="ECO:0007669"/>
    <property type="project" value="InterPro"/>
</dbReference>
<dbReference type="InterPro" id="IPR013128">
    <property type="entry name" value="Peptidase_C1A"/>
</dbReference>
<dbReference type="AlphaFoldDB" id="A0AAD8GNJ8"/>